<organism evidence="1 2">
    <name type="scientific">Sphingomonas alba</name>
    <dbReference type="NCBI Taxonomy" id="2908208"/>
    <lineage>
        <taxon>Bacteria</taxon>
        <taxon>Pseudomonadati</taxon>
        <taxon>Pseudomonadota</taxon>
        <taxon>Alphaproteobacteria</taxon>
        <taxon>Sphingomonadales</taxon>
        <taxon>Sphingomonadaceae</taxon>
        <taxon>Sphingomonas</taxon>
    </lineage>
</organism>
<reference evidence="1" key="1">
    <citation type="submission" date="2022-05" db="EMBL/GenBank/DDBJ databases">
        <authorList>
            <person name="Jo J.-H."/>
            <person name="Im W.-T."/>
        </authorList>
    </citation>
    <scope>NUCLEOTIDE SEQUENCE</scope>
    <source>
        <strain evidence="1">SE158</strain>
    </source>
</reference>
<name>A0ABT0RP80_9SPHN</name>
<dbReference type="RefSeq" id="WP_249848869.1">
    <property type="nucleotide sequence ID" value="NZ_JAMGBD010000002.1"/>
</dbReference>
<evidence type="ECO:0000313" key="2">
    <source>
        <dbReference type="Proteomes" id="UP001165363"/>
    </source>
</evidence>
<proteinExistence type="predicted"/>
<comment type="caution">
    <text evidence="1">The sequence shown here is derived from an EMBL/GenBank/DDBJ whole genome shotgun (WGS) entry which is preliminary data.</text>
</comment>
<accession>A0ABT0RP80</accession>
<dbReference type="EMBL" id="JAMGBD010000002">
    <property type="protein sequence ID" value="MCL6684461.1"/>
    <property type="molecule type" value="Genomic_DNA"/>
</dbReference>
<keyword evidence="2" id="KW-1185">Reference proteome</keyword>
<protein>
    <submittedName>
        <fullName evidence="1">Uncharacterized protein</fullName>
    </submittedName>
</protein>
<gene>
    <name evidence="1" type="ORF">LZ536_11210</name>
</gene>
<evidence type="ECO:0000313" key="1">
    <source>
        <dbReference type="EMBL" id="MCL6684461.1"/>
    </source>
</evidence>
<dbReference type="Proteomes" id="UP001165363">
    <property type="component" value="Unassembled WGS sequence"/>
</dbReference>
<sequence>MTGHEIAELLYFTVRTAPKHLMNDLTNRDAAKGDRAAKRIAELLAERLRGYPVFCAARARDWGGFPGPSGGSIG</sequence>